<gene>
    <name evidence="10" type="ORF">MCOR_41421</name>
</gene>
<name>A0A6J8DKF3_MYTCO</name>
<dbReference type="InterPro" id="IPR013162">
    <property type="entry name" value="CD80_C2-set"/>
</dbReference>
<dbReference type="Pfam" id="PF08205">
    <property type="entry name" value="C2-set_2"/>
    <property type="match status" value="1"/>
</dbReference>
<dbReference type="InterPro" id="IPR007110">
    <property type="entry name" value="Ig-like_dom"/>
</dbReference>
<keyword evidence="4" id="KW-0130">Cell adhesion</keyword>
<keyword evidence="7" id="KW-0325">Glycoprotein</keyword>
<evidence type="ECO:0000256" key="8">
    <source>
        <dbReference type="SAM" id="Phobius"/>
    </source>
</evidence>
<organism evidence="10 11">
    <name type="scientific">Mytilus coruscus</name>
    <name type="common">Sea mussel</name>
    <dbReference type="NCBI Taxonomy" id="42192"/>
    <lineage>
        <taxon>Eukaryota</taxon>
        <taxon>Metazoa</taxon>
        <taxon>Spiralia</taxon>
        <taxon>Lophotrochozoa</taxon>
        <taxon>Mollusca</taxon>
        <taxon>Bivalvia</taxon>
        <taxon>Autobranchia</taxon>
        <taxon>Pteriomorphia</taxon>
        <taxon>Mytilida</taxon>
        <taxon>Mytiloidea</taxon>
        <taxon>Mytilidae</taxon>
        <taxon>Mytilinae</taxon>
        <taxon>Mytilus</taxon>
    </lineage>
</organism>
<evidence type="ECO:0000256" key="1">
    <source>
        <dbReference type="ARBA" id="ARBA00004167"/>
    </source>
</evidence>
<keyword evidence="11" id="KW-1185">Reference proteome</keyword>
<protein>
    <submittedName>
        <fullName evidence="10">CADM3</fullName>
    </submittedName>
</protein>
<dbReference type="Gene3D" id="2.60.40.10">
    <property type="entry name" value="Immunoglobulins"/>
    <property type="match status" value="2"/>
</dbReference>
<keyword evidence="8" id="KW-0812">Transmembrane</keyword>
<feature type="transmembrane region" description="Helical" evidence="8">
    <location>
        <begin position="328"/>
        <end position="348"/>
    </location>
</feature>
<dbReference type="GO" id="GO:0016020">
    <property type="term" value="C:membrane"/>
    <property type="evidence" value="ECO:0007669"/>
    <property type="project" value="UniProtKB-SubCell"/>
</dbReference>
<keyword evidence="8" id="KW-1133">Transmembrane helix</keyword>
<evidence type="ECO:0000256" key="4">
    <source>
        <dbReference type="ARBA" id="ARBA00022889"/>
    </source>
</evidence>
<evidence type="ECO:0000256" key="3">
    <source>
        <dbReference type="ARBA" id="ARBA00022737"/>
    </source>
</evidence>
<reference evidence="10 11" key="1">
    <citation type="submission" date="2020-06" db="EMBL/GenBank/DDBJ databases">
        <authorList>
            <person name="Li R."/>
            <person name="Bekaert M."/>
        </authorList>
    </citation>
    <scope>NUCLEOTIDE SEQUENCE [LARGE SCALE GENOMIC DNA]</scope>
    <source>
        <strain evidence="11">wild</strain>
    </source>
</reference>
<keyword evidence="2" id="KW-0732">Signal</keyword>
<dbReference type="InterPro" id="IPR051427">
    <property type="entry name" value="Nectin/Nectin-like"/>
</dbReference>
<evidence type="ECO:0000256" key="6">
    <source>
        <dbReference type="ARBA" id="ARBA00023157"/>
    </source>
</evidence>
<keyword evidence="6" id="KW-1015">Disulfide bond</keyword>
<dbReference type="InterPro" id="IPR003598">
    <property type="entry name" value="Ig_sub2"/>
</dbReference>
<dbReference type="PROSITE" id="PS50835">
    <property type="entry name" value="IG_LIKE"/>
    <property type="match status" value="2"/>
</dbReference>
<dbReference type="GO" id="GO:0007157">
    <property type="term" value="P:heterophilic cell-cell adhesion via plasma membrane cell adhesion molecules"/>
    <property type="evidence" value="ECO:0007669"/>
    <property type="project" value="TreeGrafter"/>
</dbReference>
<evidence type="ECO:0000256" key="5">
    <source>
        <dbReference type="ARBA" id="ARBA00023136"/>
    </source>
</evidence>
<dbReference type="Proteomes" id="UP000507470">
    <property type="component" value="Unassembled WGS sequence"/>
</dbReference>
<dbReference type="CDD" id="cd00096">
    <property type="entry name" value="Ig"/>
    <property type="match status" value="1"/>
</dbReference>
<sequence length="430" mass="48599">MLLPSGDYLSGRVTLTNITKVSTTATLRFDNLECKDENDYICIIIYVNEFGGVIIDESTPTRILINAYSSIPDTISSFTVSTQITEKQENNLSNLLLEINTTLLIIKQNCSISYWSRPTCPNDLRNLIYLQSTKKPSTFFREGDTVVFTCTGNIGKPPGRLIWQKTSPQLEQPVIYLNETTNVQPIPDICSSKGTSNLTVLISADDLNAKYHCFEESQANIPEMYVETAPLEVHFHVRNIKITKQPNQTQYERNTAKIILTCNASGNPEPTYVWYKDDNTRCIIALTNFYIIEHVVKNNSGVYICEAYNSIDDIAYKANNSVEIDIEYAAYVIPVICVVVITMICFAVRKRHCKREKGRISGLLDASVIYAEVNEHTKLKYRLKNNQATSLNPEHADVEQDLMEGANEVSGDLRFKYNMITGKLEVYSNV</sequence>
<dbReference type="GO" id="GO:0005912">
    <property type="term" value="C:adherens junction"/>
    <property type="evidence" value="ECO:0007669"/>
    <property type="project" value="TreeGrafter"/>
</dbReference>
<dbReference type="SUPFAM" id="SSF48726">
    <property type="entry name" value="Immunoglobulin"/>
    <property type="match status" value="1"/>
</dbReference>
<dbReference type="PANTHER" id="PTHR23277">
    <property type="entry name" value="NECTIN-RELATED"/>
    <property type="match status" value="1"/>
</dbReference>
<dbReference type="PANTHER" id="PTHR23277:SF108">
    <property type="entry name" value="FASCICLIN-3"/>
    <property type="match status" value="1"/>
</dbReference>
<dbReference type="InterPro" id="IPR003599">
    <property type="entry name" value="Ig_sub"/>
</dbReference>
<evidence type="ECO:0000256" key="7">
    <source>
        <dbReference type="ARBA" id="ARBA00023180"/>
    </source>
</evidence>
<dbReference type="GO" id="GO:0007156">
    <property type="term" value="P:homophilic cell adhesion via plasma membrane adhesion molecules"/>
    <property type="evidence" value="ECO:0007669"/>
    <property type="project" value="TreeGrafter"/>
</dbReference>
<dbReference type="OrthoDB" id="6158624at2759"/>
<dbReference type="Pfam" id="PF13927">
    <property type="entry name" value="Ig_3"/>
    <property type="match status" value="1"/>
</dbReference>
<evidence type="ECO:0000313" key="10">
    <source>
        <dbReference type="EMBL" id="CAC5407991.1"/>
    </source>
</evidence>
<feature type="domain" description="Ig-like" evidence="9">
    <location>
        <begin position="222"/>
        <end position="323"/>
    </location>
</feature>
<feature type="domain" description="Ig-like" evidence="9">
    <location>
        <begin position="121"/>
        <end position="213"/>
    </location>
</feature>
<keyword evidence="3" id="KW-0677">Repeat</keyword>
<evidence type="ECO:0000256" key="2">
    <source>
        <dbReference type="ARBA" id="ARBA00022729"/>
    </source>
</evidence>
<evidence type="ECO:0000313" key="11">
    <source>
        <dbReference type="Proteomes" id="UP000507470"/>
    </source>
</evidence>
<keyword evidence="5 8" id="KW-0472">Membrane</keyword>
<evidence type="ECO:0000259" key="9">
    <source>
        <dbReference type="PROSITE" id="PS50835"/>
    </source>
</evidence>
<comment type="subcellular location">
    <subcellularLocation>
        <location evidence="1">Membrane</location>
        <topology evidence="1">Single-pass membrane protein</topology>
    </subcellularLocation>
</comment>
<proteinExistence type="predicted"/>
<dbReference type="EMBL" id="CACVKT020007487">
    <property type="protein sequence ID" value="CAC5407991.1"/>
    <property type="molecule type" value="Genomic_DNA"/>
</dbReference>
<dbReference type="InterPro" id="IPR013783">
    <property type="entry name" value="Ig-like_fold"/>
</dbReference>
<dbReference type="SMART" id="SM00408">
    <property type="entry name" value="IGc2"/>
    <property type="match status" value="2"/>
</dbReference>
<dbReference type="InterPro" id="IPR036179">
    <property type="entry name" value="Ig-like_dom_sf"/>
</dbReference>
<accession>A0A6J8DKF3</accession>
<dbReference type="SMART" id="SM00409">
    <property type="entry name" value="IG"/>
    <property type="match status" value="2"/>
</dbReference>
<dbReference type="AlphaFoldDB" id="A0A6J8DKF3"/>